<evidence type="ECO:0000259" key="3">
    <source>
        <dbReference type="PROSITE" id="PS51820"/>
    </source>
</evidence>
<dbReference type="GeneID" id="68357713"/>
<dbReference type="RefSeq" id="XP_044717942.1">
    <property type="nucleotide sequence ID" value="XM_044867055.1"/>
</dbReference>
<keyword evidence="5" id="KW-1185">Reference proteome</keyword>
<reference evidence="4" key="1">
    <citation type="submission" date="2021-09" db="EMBL/GenBank/DDBJ databases">
        <title>A high-quality genome of the endoparasitic fungus Hirsutella rhossiliensis with a comparison of Hirsutella genomes reveals transposable elements contributing to genome size variation.</title>
        <authorList>
            <person name="Lin R."/>
            <person name="Jiao Y."/>
            <person name="Sun X."/>
            <person name="Ling J."/>
            <person name="Xie B."/>
            <person name="Cheng X."/>
        </authorList>
    </citation>
    <scope>NUCLEOTIDE SEQUENCE</scope>
    <source>
        <strain evidence="4">HR02</strain>
    </source>
</reference>
<accession>A0A9P8MSM8</accession>
<sequence length="350" mass="38837">MKFSIAAVALLVGNGLAVTQEEQAVANKQAVGVQETPEINEVHDIQAADDEKLRRPEGYGDYSYWNGYGDSYWNGQGQGDKHGPTGCKDEVRRVKATLEALLRQVDRIRCESCPKPKPTSRYTHRPTPTKKACATPTCGKHGVKFNRYSNPFSKDFSSSYKSFDLGYFLKQKPLESGIVTDISLTSDANNKTYANAAMEYRTFLFACQSGKYKFTSPKSDDITLMWFGDDHVKYSTRDNADICQSWYGENKPQTVYKNIKAGKYYPIRVLWGNTNGAGYLNLDIYAPNGQKLSGKNSKGKSYVVTENCQGNNPYGDKAKTASAHHSKPTHGSKPKTPSPKDDDYSAPGGY</sequence>
<dbReference type="Proteomes" id="UP000824596">
    <property type="component" value="Unassembled WGS sequence"/>
</dbReference>
<evidence type="ECO:0000313" key="5">
    <source>
        <dbReference type="Proteomes" id="UP000824596"/>
    </source>
</evidence>
<comment type="caution">
    <text evidence="4">The sequence shown here is derived from an EMBL/GenBank/DDBJ whole genome shotgun (WGS) entry which is preliminary data.</text>
</comment>
<dbReference type="Gene3D" id="2.60.120.1560">
    <property type="match status" value="1"/>
</dbReference>
<dbReference type="Pfam" id="PF10528">
    <property type="entry name" value="GLEYA"/>
    <property type="match status" value="1"/>
</dbReference>
<name>A0A9P8MSM8_9HYPO</name>
<proteinExistence type="predicted"/>
<feature type="region of interest" description="Disordered" evidence="1">
    <location>
        <begin position="303"/>
        <end position="350"/>
    </location>
</feature>
<evidence type="ECO:0000256" key="1">
    <source>
        <dbReference type="SAM" id="MobiDB-lite"/>
    </source>
</evidence>
<dbReference type="InterPro" id="IPR037524">
    <property type="entry name" value="PA14/GLEYA"/>
</dbReference>
<keyword evidence="2" id="KW-0732">Signal</keyword>
<dbReference type="AlphaFoldDB" id="A0A9P8MSM8"/>
<feature type="domain" description="PA14" evidence="3">
    <location>
        <begin position="138"/>
        <end position="298"/>
    </location>
</feature>
<dbReference type="InterPro" id="IPR018871">
    <property type="entry name" value="GLEYA_adhesin_domain"/>
</dbReference>
<dbReference type="OrthoDB" id="4388755at2759"/>
<evidence type="ECO:0000256" key="2">
    <source>
        <dbReference type="SAM" id="SignalP"/>
    </source>
</evidence>
<dbReference type="PROSITE" id="PS51820">
    <property type="entry name" value="PA14"/>
    <property type="match status" value="1"/>
</dbReference>
<dbReference type="EMBL" id="JAIZPD010000010">
    <property type="protein sequence ID" value="KAH0960429.1"/>
    <property type="molecule type" value="Genomic_DNA"/>
</dbReference>
<gene>
    <name evidence="4" type="ORF">HRG_08584</name>
</gene>
<evidence type="ECO:0000313" key="4">
    <source>
        <dbReference type="EMBL" id="KAH0960429.1"/>
    </source>
</evidence>
<feature type="chain" id="PRO_5040213828" evidence="2">
    <location>
        <begin position="20"/>
        <end position="350"/>
    </location>
</feature>
<organism evidence="4 5">
    <name type="scientific">Hirsutella rhossiliensis</name>
    <dbReference type="NCBI Taxonomy" id="111463"/>
    <lineage>
        <taxon>Eukaryota</taxon>
        <taxon>Fungi</taxon>
        <taxon>Dikarya</taxon>
        <taxon>Ascomycota</taxon>
        <taxon>Pezizomycotina</taxon>
        <taxon>Sordariomycetes</taxon>
        <taxon>Hypocreomycetidae</taxon>
        <taxon>Hypocreales</taxon>
        <taxon>Ophiocordycipitaceae</taxon>
        <taxon>Hirsutella</taxon>
    </lineage>
</organism>
<feature type="signal peptide" evidence="2">
    <location>
        <begin position="1"/>
        <end position="19"/>
    </location>
</feature>
<protein>
    <submittedName>
        <fullName evidence="4">GLEYA domain-containing protein</fullName>
    </submittedName>
</protein>
<feature type="compositionally biased region" description="Basic residues" evidence="1">
    <location>
        <begin position="322"/>
        <end position="333"/>
    </location>
</feature>